<dbReference type="Pfam" id="PF02944">
    <property type="entry name" value="BESS"/>
    <property type="match status" value="1"/>
</dbReference>
<dbReference type="PROSITE" id="PS51031">
    <property type="entry name" value="BESS"/>
    <property type="match status" value="1"/>
</dbReference>
<evidence type="ECO:0000259" key="2">
    <source>
        <dbReference type="PROSITE" id="PS51029"/>
    </source>
</evidence>
<dbReference type="SMART" id="SM00595">
    <property type="entry name" value="MADF"/>
    <property type="match status" value="1"/>
</dbReference>
<organism evidence="4">
    <name type="scientific">Zeugodacus cucurbitae</name>
    <name type="common">Melon fruit fly</name>
    <name type="synonym">Bactrocera cucurbitae</name>
    <dbReference type="NCBI Taxonomy" id="28588"/>
    <lineage>
        <taxon>Eukaryota</taxon>
        <taxon>Metazoa</taxon>
        <taxon>Ecdysozoa</taxon>
        <taxon>Arthropoda</taxon>
        <taxon>Hexapoda</taxon>
        <taxon>Insecta</taxon>
        <taxon>Pterygota</taxon>
        <taxon>Neoptera</taxon>
        <taxon>Endopterygota</taxon>
        <taxon>Diptera</taxon>
        <taxon>Brachycera</taxon>
        <taxon>Muscomorpha</taxon>
        <taxon>Tephritoidea</taxon>
        <taxon>Tephritidae</taxon>
        <taxon>Zeugodacus</taxon>
        <taxon>Zeugodacus</taxon>
    </lineage>
</organism>
<dbReference type="InterPro" id="IPR039353">
    <property type="entry name" value="TF_Adf1"/>
</dbReference>
<keyword evidence="1" id="KW-0539">Nucleus</keyword>
<dbReference type="PROSITE" id="PS51029">
    <property type="entry name" value="MADF"/>
    <property type="match status" value="1"/>
</dbReference>
<name>A0A0A1XP06_ZEUCU</name>
<dbReference type="PANTHER" id="PTHR12243">
    <property type="entry name" value="MADF DOMAIN TRANSCRIPTION FACTOR"/>
    <property type="match status" value="1"/>
</dbReference>
<reference evidence="4" key="2">
    <citation type="journal article" date="2015" name="Gigascience">
        <title>Reconstructing a comprehensive transcriptome assembly of a white-pupal translocated strain of the pest fruit fly Bactrocera cucurbitae.</title>
        <authorList>
            <person name="Sim S.B."/>
            <person name="Calla B."/>
            <person name="Hall B."/>
            <person name="DeRego T."/>
            <person name="Geib S.M."/>
        </authorList>
    </citation>
    <scope>NUCLEOTIDE SEQUENCE</scope>
</reference>
<dbReference type="AlphaFoldDB" id="A0A0A1XP06"/>
<evidence type="ECO:0000313" key="4">
    <source>
        <dbReference type="EMBL" id="JAD12620.1"/>
    </source>
</evidence>
<sequence length="235" mass="27240">MEILISEIKKRGVLWNRSHCGYKDRRSAEKEWSEVAKKVGIPKEDAKKKWRNLRDQFSKELKKVPKLKSEASQNQSAIYTGKWRYFKSLLFLKDALTPRETYGNLSMLLEDSTTATEADKEVSNDEANDIGLTIAEIQSCTKFSPVRPKRKRIHQDVNDVEAKLLDIKTKKHALFEAVEDENSLFLRSLHPFMKKLDPIRQLRVRTKFQDILLEEMEAAQSQQIYASSATMSAIY</sequence>
<dbReference type="GO" id="GO:0003677">
    <property type="term" value="F:DNA binding"/>
    <property type="evidence" value="ECO:0007669"/>
    <property type="project" value="InterPro"/>
</dbReference>
<dbReference type="PANTHER" id="PTHR12243:SF67">
    <property type="entry name" value="COREPRESSOR OF PANGOLIN, ISOFORM A-RELATED"/>
    <property type="match status" value="1"/>
</dbReference>
<evidence type="ECO:0000256" key="1">
    <source>
        <dbReference type="PROSITE-ProRule" id="PRU00371"/>
    </source>
</evidence>
<accession>A0A0A1XP06</accession>
<dbReference type="EMBL" id="GBXI01001672">
    <property type="protein sequence ID" value="JAD12620.1"/>
    <property type="molecule type" value="Transcribed_RNA"/>
</dbReference>
<dbReference type="InterPro" id="IPR004210">
    <property type="entry name" value="BESS_motif"/>
</dbReference>
<evidence type="ECO:0000259" key="3">
    <source>
        <dbReference type="PROSITE" id="PS51031"/>
    </source>
</evidence>
<protein>
    <submittedName>
        <fullName evidence="4">Transcription factor Adf-1</fullName>
    </submittedName>
</protein>
<dbReference type="GO" id="GO:0005634">
    <property type="term" value="C:nucleus"/>
    <property type="evidence" value="ECO:0007669"/>
    <property type="project" value="UniProtKB-SubCell"/>
</dbReference>
<comment type="subcellular location">
    <subcellularLocation>
        <location evidence="1">Nucleus</location>
    </subcellularLocation>
</comment>
<feature type="domain" description="BESS" evidence="3">
    <location>
        <begin position="179"/>
        <end position="218"/>
    </location>
</feature>
<reference evidence="4" key="1">
    <citation type="submission" date="2014-11" db="EMBL/GenBank/DDBJ databases">
        <authorList>
            <person name="Geib S."/>
        </authorList>
    </citation>
    <scope>NUCLEOTIDE SEQUENCE</scope>
</reference>
<dbReference type="OrthoDB" id="5984255at2759"/>
<gene>
    <name evidence="4" type="primary">Adf1_30</name>
    <name evidence="4" type="ORF">g.56972</name>
</gene>
<feature type="domain" description="MADF" evidence="2">
    <location>
        <begin position="3"/>
        <end position="97"/>
    </location>
</feature>
<dbReference type="InterPro" id="IPR006578">
    <property type="entry name" value="MADF-dom"/>
</dbReference>
<proteinExistence type="predicted"/>
<dbReference type="GeneID" id="105215197"/>
<dbReference type="Pfam" id="PF10545">
    <property type="entry name" value="MADF_DNA_bdg"/>
    <property type="match status" value="1"/>
</dbReference>